<protein>
    <submittedName>
        <fullName evidence="1">Uncharacterized protein</fullName>
    </submittedName>
</protein>
<proteinExistence type="predicted"/>
<comment type="caution">
    <text evidence="1">The sequence shown here is derived from an EMBL/GenBank/DDBJ whole genome shotgun (WGS) entry which is preliminary data.</text>
</comment>
<keyword evidence="2" id="KW-1185">Reference proteome</keyword>
<organism evidence="1 2">
    <name type="scientific">Rhynchophorus ferrugineus</name>
    <name type="common">Red palm weevil</name>
    <name type="synonym">Curculio ferrugineus</name>
    <dbReference type="NCBI Taxonomy" id="354439"/>
    <lineage>
        <taxon>Eukaryota</taxon>
        <taxon>Metazoa</taxon>
        <taxon>Ecdysozoa</taxon>
        <taxon>Arthropoda</taxon>
        <taxon>Hexapoda</taxon>
        <taxon>Insecta</taxon>
        <taxon>Pterygota</taxon>
        <taxon>Neoptera</taxon>
        <taxon>Endopterygota</taxon>
        <taxon>Coleoptera</taxon>
        <taxon>Polyphaga</taxon>
        <taxon>Cucujiformia</taxon>
        <taxon>Curculionidae</taxon>
        <taxon>Dryophthorinae</taxon>
        <taxon>Rhynchophorus</taxon>
    </lineage>
</organism>
<dbReference type="OrthoDB" id="10059103at2759"/>
<sequence>MLNVYDWKHLKDAECLIEKPSFTKSVNFDQNFSFQCDLCESIKTFEEVTYDYGVKDNDFIEKLIQIDRPVKMNGGIEHWIRNDPNVIDVLLKEDEFASSLPCKINSNIHNNKDEDFVKVKSLISKTMIFENFFLQFQNCEKAAIRIFRNVTSRPSILPDNLSPVTISWLLWSKKYSTTRFKRIDLVEKYTVIGQIKGGIILRLLPRKNCQGICHILEGPLLENQFIVLTSLWDVEYRPFQESENLGAVLEIRG</sequence>
<dbReference type="Proteomes" id="UP000625711">
    <property type="component" value="Unassembled WGS sequence"/>
</dbReference>
<dbReference type="AlphaFoldDB" id="A0A834J060"/>
<name>A0A834J060_RHYFE</name>
<accession>A0A834J060</accession>
<evidence type="ECO:0000313" key="1">
    <source>
        <dbReference type="EMBL" id="KAF7287663.1"/>
    </source>
</evidence>
<gene>
    <name evidence="1" type="ORF">GWI33_006008</name>
</gene>
<dbReference type="EMBL" id="JAACXV010000004">
    <property type="protein sequence ID" value="KAF7287663.1"/>
    <property type="molecule type" value="Genomic_DNA"/>
</dbReference>
<evidence type="ECO:0000313" key="2">
    <source>
        <dbReference type="Proteomes" id="UP000625711"/>
    </source>
</evidence>
<reference evidence="1" key="1">
    <citation type="submission" date="2020-08" db="EMBL/GenBank/DDBJ databases">
        <title>Genome sequencing and assembly of the red palm weevil Rhynchophorus ferrugineus.</title>
        <authorList>
            <person name="Dias G.B."/>
            <person name="Bergman C.M."/>
            <person name="Manee M."/>
        </authorList>
    </citation>
    <scope>NUCLEOTIDE SEQUENCE</scope>
    <source>
        <strain evidence="1">AA-2017</strain>
        <tissue evidence="1">Whole larva</tissue>
    </source>
</reference>